<evidence type="ECO:0000313" key="1">
    <source>
        <dbReference type="EMBL" id="CAK0810887.1"/>
    </source>
</evidence>
<evidence type="ECO:0000313" key="2">
    <source>
        <dbReference type="Proteomes" id="UP001189429"/>
    </source>
</evidence>
<sequence length="134" mass="14594">MAQTRAPVRALPVVLLLTALWTSYNATLLFVGQGSSGNVRRTLVPMEAKKAIAKSELPKEALALPWMEKLDIQTGSFSFSEGAENKVQIITPMGSSDDIKAWASLAPNFFFALIFFTAGGCIESCRFFPDALTF</sequence>
<dbReference type="EMBL" id="CAUYUJ010004761">
    <property type="protein sequence ID" value="CAK0810887.1"/>
    <property type="molecule type" value="Genomic_DNA"/>
</dbReference>
<reference evidence="1" key="1">
    <citation type="submission" date="2023-10" db="EMBL/GenBank/DDBJ databases">
        <authorList>
            <person name="Chen Y."/>
            <person name="Shah S."/>
            <person name="Dougan E. K."/>
            <person name="Thang M."/>
            <person name="Chan C."/>
        </authorList>
    </citation>
    <scope>NUCLEOTIDE SEQUENCE [LARGE SCALE GENOMIC DNA]</scope>
</reference>
<accession>A0ABN9R023</accession>
<protein>
    <recommendedName>
        <fullName evidence="3">PSI-J</fullName>
    </recommendedName>
</protein>
<name>A0ABN9R023_9DINO</name>
<keyword evidence="2" id="KW-1185">Reference proteome</keyword>
<comment type="caution">
    <text evidence="1">The sequence shown here is derived from an EMBL/GenBank/DDBJ whole genome shotgun (WGS) entry which is preliminary data.</text>
</comment>
<dbReference type="SUPFAM" id="SSF81544">
    <property type="entry name" value="Subunit IX of photosystem I reaction centre, PsaJ"/>
    <property type="match status" value="1"/>
</dbReference>
<dbReference type="Gene3D" id="1.20.5.510">
    <property type="entry name" value="Single helix bin"/>
    <property type="match status" value="1"/>
</dbReference>
<proteinExistence type="predicted"/>
<dbReference type="Proteomes" id="UP001189429">
    <property type="component" value="Unassembled WGS sequence"/>
</dbReference>
<organism evidence="1 2">
    <name type="scientific">Prorocentrum cordatum</name>
    <dbReference type="NCBI Taxonomy" id="2364126"/>
    <lineage>
        <taxon>Eukaryota</taxon>
        <taxon>Sar</taxon>
        <taxon>Alveolata</taxon>
        <taxon>Dinophyceae</taxon>
        <taxon>Prorocentrales</taxon>
        <taxon>Prorocentraceae</taxon>
        <taxon>Prorocentrum</taxon>
    </lineage>
</organism>
<evidence type="ECO:0008006" key="3">
    <source>
        <dbReference type="Google" id="ProtNLM"/>
    </source>
</evidence>
<gene>
    <name evidence="1" type="ORF">PCOR1329_LOCUS15674</name>
</gene>
<dbReference type="InterPro" id="IPR036062">
    <property type="entry name" value="PSI_PsaJ_sf"/>
</dbReference>